<dbReference type="InterPro" id="IPR049304">
    <property type="entry name" value="Gly_rich_dom"/>
</dbReference>
<dbReference type="RefSeq" id="WP_245083114.1">
    <property type="nucleotide sequence ID" value="NZ_BSOP01000050.1"/>
</dbReference>
<feature type="domain" description="Glycine-rich" evidence="1">
    <location>
        <begin position="153"/>
        <end position="339"/>
    </location>
</feature>
<evidence type="ECO:0000313" key="2">
    <source>
        <dbReference type="EMBL" id="GLR54337.1"/>
    </source>
</evidence>
<dbReference type="EMBL" id="BSOP01000050">
    <property type="protein sequence ID" value="GLR54337.1"/>
    <property type="molecule type" value="Genomic_DNA"/>
</dbReference>
<keyword evidence="3" id="KW-1185">Reference proteome</keyword>
<dbReference type="Proteomes" id="UP001156702">
    <property type="component" value="Unassembled WGS sequence"/>
</dbReference>
<dbReference type="Pfam" id="PF21722">
    <property type="entry name" value="Gly_rich_2"/>
    <property type="match status" value="1"/>
</dbReference>
<protein>
    <recommendedName>
        <fullName evidence="1">Glycine-rich domain-containing protein</fullName>
    </recommendedName>
</protein>
<evidence type="ECO:0000313" key="3">
    <source>
        <dbReference type="Proteomes" id="UP001156702"/>
    </source>
</evidence>
<gene>
    <name evidence="2" type="ORF">GCM10007923_55540</name>
</gene>
<evidence type="ECO:0000259" key="1">
    <source>
        <dbReference type="Pfam" id="PF21722"/>
    </source>
</evidence>
<comment type="caution">
    <text evidence="2">The sequence shown here is derived from an EMBL/GenBank/DDBJ whole genome shotgun (WGS) entry which is preliminary data.</text>
</comment>
<reference evidence="3" key="1">
    <citation type="journal article" date="2019" name="Int. J. Syst. Evol. Microbiol.">
        <title>The Global Catalogue of Microorganisms (GCM) 10K type strain sequencing project: providing services to taxonomists for standard genome sequencing and annotation.</title>
        <authorList>
            <consortium name="The Broad Institute Genomics Platform"/>
            <consortium name="The Broad Institute Genome Sequencing Center for Infectious Disease"/>
            <person name="Wu L."/>
            <person name="Ma J."/>
        </authorList>
    </citation>
    <scope>NUCLEOTIDE SEQUENCE [LARGE SCALE GENOMIC DNA]</scope>
    <source>
        <strain evidence="3">NBRC 102122</strain>
    </source>
</reference>
<organism evidence="2 3">
    <name type="scientific">Shinella yambaruensis</name>
    <dbReference type="NCBI Taxonomy" id="415996"/>
    <lineage>
        <taxon>Bacteria</taxon>
        <taxon>Pseudomonadati</taxon>
        <taxon>Pseudomonadota</taxon>
        <taxon>Alphaproteobacteria</taxon>
        <taxon>Hyphomicrobiales</taxon>
        <taxon>Rhizobiaceae</taxon>
        <taxon>Shinella</taxon>
    </lineage>
</organism>
<accession>A0ABQ5ZUI6</accession>
<sequence length="350" mass="33483">MKISDLPARFPIPFGNSASGSYIRTIPEASQVGIQDGAASLTTGFPPLTFLPVGAGGVPPFGQDFNGILRQITQWSRWQGAGGAVPYDSDFSTAIGGYPQGAIVIGNTAGTLYLNTVDDNTTNPNSGGANWVPLVVQTSSQYVLGAPVYITTNQTYSTPTGCRALDVIVVGAGGAGGGGATPGVGEIRIGGGGAAGGIARKLIVGPNSSYAVTIGAGGVGGTGAGPNGGTSSFGSVCSATGGDGGAVVLSNGYAFTTYATGGDGTGGDLNIEGMSGGPGNAGINSVVIGHGGLGASGPYGAGGNGSSNTSAGWGSGFGAGGGGSANNLDAGPNRNGGNGSPGLVIVTPLF</sequence>
<name>A0ABQ5ZUI6_9HYPH</name>
<proteinExistence type="predicted"/>